<reference evidence="6 7" key="1">
    <citation type="journal article" date="2012" name="BMC Genomics">
        <title>Genome-guided analysis of physiological and morphological traits of the fermentative acetate oxidizer Thermacetogenium phaeum.</title>
        <authorList>
            <person name="Oehler D."/>
            <person name="Poehlein A."/>
            <person name="Leimbach A."/>
            <person name="Muller N."/>
            <person name="Daniel R."/>
            <person name="Gottschalk G."/>
            <person name="Schink B."/>
        </authorList>
    </citation>
    <scope>NUCLEOTIDE SEQUENCE [LARGE SCALE GENOMIC DNA]</scope>
    <source>
        <strain evidence="7">ATCC BAA-254 / DSM 26808 / PB</strain>
    </source>
</reference>
<feature type="domain" description="Peptidoglycan hydrolase PcsB coiled-coil" evidence="5">
    <location>
        <begin position="104"/>
        <end position="175"/>
    </location>
</feature>
<dbReference type="KEGG" id="tpz:Tph_c06550"/>
<gene>
    <name evidence="6" type="ordered locus">Tph_c06550</name>
</gene>
<evidence type="ECO:0000256" key="3">
    <source>
        <dbReference type="SAM" id="SignalP"/>
    </source>
</evidence>
<organism evidence="6 7">
    <name type="scientific">Thermacetogenium phaeum (strain ATCC BAA-254 / DSM 26808 / PB)</name>
    <dbReference type="NCBI Taxonomy" id="1089553"/>
    <lineage>
        <taxon>Bacteria</taxon>
        <taxon>Bacillati</taxon>
        <taxon>Bacillota</taxon>
        <taxon>Clostridia</taxon>
        <taxon>Thermoanaerobacterales</taxon>
        <taxon>Thermoanaerobacteraceae</taxon>
        <taxon>Thermacetogenium</taxon>
    </lineage>
</organism>
<feature type="coiled-coil region" evidence="2">
    <location>
        <begin position="156"/>
        <end position="246"/>
    </location>
</feature>
<dbReference type="AlphaFoldDB" id="K4LS25"/>
<dbReference type="InterPro" id="IPR011055">
    <property type="entry name" value="Dup_hybrid_motif"/>
</dbReference>
<feature type="signal peptide" evidence="3">
    <location>
        <begin position="1"/>
        <end position="28"/>
    </location>
</feature>
<dbReference type="InterPro" id="IPR016047">
    <property type="entry name" value="M23ase_b-sheet_dom"/>
</dbReference>
<dbReference type="STRING" id="1089553.Tph_c06550"/>
<accession>K4LS25</accession>
<dbReference type="Gene3D" id="6.10.250.3150">
    <property type="match status" value="1"/>
</dbReference>
<dbReference type="EMBL" id="CP003732">
    <property type="protein sequence ID" value="AFV10889.1"/>
    <property type="molecule type" value="Genomic_DNA"/>
</dbReference>
<dbReference type="Pfam" id="PF01551">
    <property type="entry name" value="Peptidase_M23"/>
    <property type="match status" value="1"/>
</dbReference>
<dbReference type="PANTHER" id="PTHR21666">
    <property type="entry name" value="PEPTIDASE-RELATED"/>
    <property type="match status" value="1"/>
</dbReference>
<feature type="chain" id="PRO_5039417945" evidence="3">
    <location>
        <begin position="29"/>
        <end position="379"/>
    </location>
</feature>
<dbReference type="OrthoDB" id="9809488at2"/>
<evidence type="ECO:0000313" key="7">
    <source>
        <dbReference type="Proteomes" id="UP000000467"/>
    </source>
</evidence>
<dbReference type="CDD" id="cd12797">
    <property type="entry name" value="M23_peptidase"/>
    <property type="match status" value="1"/>
</dbReference>
<evidence type="ECO:0000313" key="6">
    <source>
        <dbReference type="EMBL" id="AFV10889.1"/>
    </source>
</evidence>
<keyword evidence="1 3" id="KW-0732">Signal</keyword>
<dbReference type="InterPro" id="IPR057309">
    <property type="entry name" value="PcsB_CC"/>
</dbReference>
<sequence>MRAQGIRVIACLLVGAALVFSSVAPGRAADSDLLQKKKELEEVNRQLELRKQQLERNKKERNAVLEELSQIDRDISETTRDLERIEQELKLLEENIQETEEQLKEKEADLQERTEYLHKRLQDIYMEGNVSFLEVLLESTSMSDFVTRFDFLTRIAEQDSRLVRELAAERDRIEQRKKELMTKKEEVAVLRQTILAKREYLAARSADRKAVLSSLNTEREAYLRAVQELEESSRRLTQLIQQMQSGGQPRQGTGRFIWPAAGPITSSYGMRYHPILHEYRMHTGIDIGAPHGAAVKAADDGTVIYAGWMGGYGQVVVIDHGGGYSTLYAHLSSILVGKGDGVNQGQTIGRVGSTGWSTGPHLHFEVRVNGNPQNPLSYL</sequence>
<evidence type="ECO:0000256" key="1">
    <source>
        <dbReference type="ARBA" id="ARBA00022729"/>
    </source>
</evidence>
<dbReference type="InterPro" id="IPR050570">
    <property type="entry name" value="Cell_wall_metabolism_enzyme"/>
</dbReference>
<dbReference type="PANTHER" id="PTHR21666:SF270">
    <property type="entry name" value="MUREIN HYDROLASE ACTIVATOR ENVC"/>
    <property type="match status" value="1"/>
</dbReference>
<evidence type="ECO:0000256" key="2">
    <source>
        <dbReference type="SAM" id="Coils"/>
    </source>
</evidence>
<evidence type="ECO:0000259" key="5">
    <source>
        <dbReference type="Pfam" id="PF24568"/>
    </source>
</evidence>
<evidence type="ECO:0000259" key="4">
    <source>
        <dbReference type="Pfam" id="PF01551"/>
    </source>
</evidence>
<proteinExistence type="predicted"/>
<dbReference type="eggNOG" id="COG4942">
    <property type="taxonomic scope" value="Bacteria"/>
</dbReference>
<dbReference type="RefSeq" id="WP_015049806.1">
    <property type="nucleotide sequence ID" value="NC_018870.1"/>
</dbReference>
<dbReference type="HOGENOM" id="CLU_029425_4_3_9"/>
<keyword evidence="2" id="KW-0175">Coiled coil</keyword>
<protein>
    <submittedName>
        <fullName evidence="6">M23B-like peptidase</fullName>
    </submittedName>
</protein>
<dbReference type="SUPFAM" id="SSF51261">
    <property type="entry name" value="Duplicated hybrid motif"/>
    <property type="match status" value="1"/>
</dbReference>
<name>K4LS25_THEPS</name>
<keyword evidence="7" id="KW-1185">Reference proteome</keyword>
<dbReference type="Gene3D" id="2.70.70.10">
    <property type="entry name" value="Glucose Permease (Domain IIA)"/>
    <property type="match status" value="1"/>
</dbReference>
<dbReference type="GO" id="GO:0004222">
    <property type="term" value="F:metalloendopeptidase activity"/>
    <property type="evidence" value="ECO:0007669"/>
    <property type="project" value="TreeGrafter"/>
</dbReference>
<feature type="coiled-coil region" evidence="2">
    <location>
        <begin position="30"/>
        <end position="116"/>
    </location>
</feature>
<dbReference type="FunFam" id="2.70.70.10:FF:000006">
    <property type="entry name" value="M23 family peptidase"/>
    <property type="match status" value="1"/>
</dbReference>
<dbReference type="Pfam" id="PF24568">
    <property type="entry name" value="CC_PcsB"/>
    <property type="match status" value="1"/>
</dbReference>
<feature type="domain" description="M23ase beta-sheet core" evidence="4">
    <location>
        <begin position="280"/>
        <end position="375"/>
    </location>
</feature>
<dbReference type="Proteomes" id="UP000000467">
    <property type="component" value="Chromosome"/>
</dbReference>